<dbReference type="Gene3D" id="2.40.30.170">
    <property type="match status" value="1"/>
</dbReference>
<dbReference type="Pfam" id="PF25944">
    <property type="entry name" value="Beta-barrel_RND"/>
    <property type="match status" value="1"/>
</dbReference>
<dbReference type="HOGENOM" id="CLU_018816_2_1_5"/>
<dbReference type="InterPro" id="IPR006143">
    <property type="entry name" value="RND_pump_MFP"/>
</dbReference>
<comment type="subcellular location">
    <subcellularLocation>
        <location evidence="1">Cell envelope</location>
    </subcellularLocation>
</comment>
<feature type="chain" id="PRO_5003076033" evidence="5">
    <location>
        <begin position="40"/>
        <end position="413"/>
    </location>
</feature>
<dbReference type="GO" id="GO:0046677">
    <property type="term" value="P:response to antibiotic"/>
    <property type="evidence" value="ECO:0007669"/>
    <property type="project" value="TreeGrafter"/>
</dbReference>
<evidence type="ECO:0000256" key="5">
    <source>
        <dbReference type="SAM" id="SignalP"/>
    </source>
</evidence>
<sequence>MPQPRPPARRFAAAPALPLPAALALACALFLGLPPTARAQSPQPGEAPRPAVIAAPVAEEPVRAPQSFIGRVEAVRVLDLVPQVQGVIEEVAFTEGAAVEAGQLMLRLDPAQYEAQLAQAEAQRARAEAARQEAVRSLARQRELARGNIVSRATLDESEANATAAAAELRAAEAAVRMAELNLAYTRVEAGIAGRVGRALFTRGALVGPQSGPLARIVQLDPIRVVFSLTESEWIGFRQAQTDSAAWRLTLRLPNGRDYPLEGRPDFVGSEVNPGTGTVPVRIAFDNPDTLLLPGQFVTLQVAERDPPRLPMVPFSAVQQDREGRSVFVLDGEGVVARRRIAVGPRLARGWAVTEGLAPGETVVLQGGQRLRDGMAVRAVAPEGAREDMPEGGREDMPQGGRGDRQDGAGRRP</sequence>
<feature type="domain" description="Multidrug resistance protein MdtA-like C-terminal permuted SH3" evidence="9">
    <location>
        <begin position="313"/>
        <end position="370"/>
    </location>
</feature>
<dbReference type="NCBIfam" id="TIGR01730">
    <property type="entry name" value="RND_mfp"/>
    <property type="match status" value="1"/>
</dbReference>
<dbReference type="Gene3D" id="2.40.420.20">
    <property type="match status" value="1"/>
</dbReference>
<feature type="compositionally biased region" description="Basic and acidic residues" evidence="4">
    <location>
        <begin position="384"/>
        <end position="413"/>
    </location>
</feature>
<comment type="caution">
    <text evidence="10">The sequence shown here is derived from an EMBL/GenBank/DDBJ whole genome shotgun (WGS) entry which is preliminary data.</text>
</comment>
<dbReference type="SUPFAM" id="SSF111369">
    <property type="entry name" value="HlyD-like secretion proteins"/>
    <property type="match status" value="1"/>
</dbReference>
<dbReference type="InterPro" id="IPR058626">
    <property type="entry name" value="MdtA-like_b-barrel"/>
</dbReference>
<dbReference type="Proteomes" id="UP000005324">
    <property type="component" value="Unassembled WGS sequence"/>
</dbReference>
<dbReference type="GO" id="GO:0030313">
    <property type="term" value="C:cell envelope"/>
    <property type="evidence" value="ECO:0007669"/>
    <property type="project" value="UniProtKB-SubCell"/>
</dbReference>
<protein>
    <submittedName>
        <fullName evidence="10">Efflux transporter, RND family, MFP subunit</fullName>
    </submittedName>
</protein>
<evidence type="ECO:0000259" key="6">
    <source>
        <dbReference type="Pfam" id="PF25876"/>
    </source>
</evidence>
<reference evidence="10 11" key="1">
    <citation type="submission" date="2010-04" db="EMBL/GenBank/DDBJ databases">
        <authorList>
            <person name="Qin X."/>
            <person name="Bachman B."/>
            <person name="Battles P."/>
            <person name="Bell A."/>
            <person name="Bess C."/>
            <person name="Bickham C."/>
            <person name="Chaboub L."/>
            <person name="Chen D."/>
            <person name="Coyle M."/>
            <person name="Deiros D.R."/>
            <person name="Dinh H."/>
            <person name="Forbes L."/>
            <person name="Fowler G."/>
            <person name="Francisco L."/>
            <person name="Fu Q."/>
            <person name="Gubbala S."/>
            <person name="Hale W."/>
            <person name="Han Y."/>
            <person name="Hemphill L."/>
            <person name="Highlander S.K."/>
            <person name="Hirani K."/>
            <person name="Hogues M."/>
            <person name="Jackson L."/>
            <person name="Jakkamsetti A."/>
            <person name="Javaid M."/>
            <person name="Jiang H."/>
            <person name="Korchina V."/>
            <person name="Kovar C."/>
            <person name="Lara F."/>
            <person name="Lee S."/>
            <person name="Mata R."/>
            <person name="Mathew T."/>
            <person name="Moen C."/>
            <person name="Morales K."/>
            <person name="Munidasa M."/>
            <person name="Nazareth L."/>
            <person name="Ngo R."/>
            <person name="Nguyen L."/>
            <person name="Okwuonu G."/>
            <person name="Ongeri F."/>
            <person name="Patil S."/>
            <person name="Petrosino J."/>
            <person name="Pham C."/>
            <person name="Pham P."/>
            <person name="Pu L.-L."/>
            <person name="Puazo M."/>
            <person name="Raj R."/>
            <person name="Reid J."/>
            <person name="Rouhana J."/>
            <person name="Saada N."/>
            <person name="Shang Y."/>
            <person name="Simmons D."/>
            <person name="Thornton R."/>
            <person name="Warren J."/>
            <person name="Weissenberger G."/>
            <person name="Zhang J."/>
            <person name="Zhang L."/>
            <person name="Zhou C."/>
            <person name="Zhu D."/>
            <person name="Muzny D."/>
            <person name="Worley K."/>
            <person name="Gibbs R."/>
        </authorList>
    </citation>
    <scope>NUCLEOTIDE SEQUENCE [LARGE SCALE GENOMIC DNA]</scope>
    <source>
        <strain evidence="10 11">ATCC 49957</strain>
    </source>
</reference>
<dbReference type="Pfam" id="PF25917">
    <property type="entry name" value="BSH_RND"/>
    <property type="match status" value="1"/>
</dbReference>
<dbReference type="GO" id="GO:0022857">
    <property type="term" value="F:transmembrane transporter activity"/>
    <property type="evidence" value="ECO:0007669"/>
    <property type="project" value="InterPro"/>
</dbReference>
<evidence type="ECO:0000259" key="7">
    <source>
        <dbReference type="Pfam" id="PF25917"/>
    </source>
</evidence>
<evidence type="ECO:0000256" key="2">
    <source>
        <dbReference type="ARBA" id="ARBA00009477"/>
    </source>
</evidence>
<accession>D5RN43</accession>
<dbReference type="InterPro" id="IPR058624">
    <property type="entry name" value="MdtA-like_HH"/>
</dbReference>
<dbReference type="AlphaFoldDB" id="D5RN43"/>
<gene>
    <name evidence="10" type="ORF">HMPREF0731_2504</name>
</gene>
<dbReference type="InterPro" id="IPR058625">
    <property type="entry name" value="MdtA-like_BSH"/>
</dbReference>
<keyword evidence="5" id="KW-0732">Signal</keyword>
<dbReference type="PANTHER" id="PTHR30158">
    <property type="entry name" value="ACRA/E-RELATED COMPONENT OF DRUG EFFLUX TRANSPORTER"/>
    <property type="match status" value="1"/>
</dbReference>
<dbReference type="Pfam" id="PF25967">
    <property type="entry name" value="RND-MFP_C"/>
    <property type="match status" value="1"/>
</dbReference>
<dbReference type="GO" id="GO:0005886">
    <property type="term" value="C:plasma membrane"/>
    <property type="evidence" value="ECO:0007669"/>
    <property type="project" value="TreeGrafter"/>
</dbReference>
<evidence type="ECO:0000256" key="3">
    <source>
        <dbReference type="SAM" id="Coils"/>
    </source>
</evidence>
<feature type="domain" description="Multidrug resistance protein MdtA-like beta-barrel" evidence="8">
    <location>
        <begin position="222"/>
        <end position="304"/>
    </location>
</feature>
<dbReference type="EMBL" id="ADVL01000428">
    <property type="protein sequence ID" value="EFH11276.1"/>
    <property type="molecule type" value="Genomic_DNA"/>
</dbReference>
<feature type="coiled-coil region" evidence="3">
    <location>
        <begin position="110"/>
        <end position="175"/>
    </location>
</feature>
<name>D5RN43_9PROT</name>
<keyword evidence="3" id="KW-0175">Coiled coil</keyword>
<dbReference type="PROSITE" id="PS51257">
    <property type="entry name" value="PROKAR_LIPOPROTEIN"/>
    <property type="match status" value="1"/>
</dbReference>
<organism evidence="10 11">
    <name type="scientific">Pseudoroseomonas cervicalis ATCC 49957</name>
    <dbReference type="NCBI Taxonomy" id="525371"/>
    <lineage>
        <taxon>Bacteria</taxon>
        <taxon>Pseudomonadati</taxon>
        <taxon>Pseudomonadota</taxon>
        <taxon>Alphaproteobacteria</taxon>
        <taxon>Acetobacterales</taxon>
        <taxon>Roseomonadaceae</taxon>
        <taxon>Roseomonas</taxon>
    </lineage>
</organism>
<feature type="signal peptide" evidence="5">
    <location>
        <begin position="1"/>
        <end position="39"/>
    </location>
</feature>
<evidence type="ECO:0000256" key="1">
    <source>
        <dbReference type="ARBA" id="ARBA00004196"/>
    </source>
</evidence>
<proteinExistence type="inferred from homology"/>
<evidence type="ECO:0000313" key="11">
    <source>
        <dbReference type="Proteomes" id="UP000005324"/>
    </source>
</evidence>
<dbReference type="Gene3D" id="2.40.50.100">
    <property type="match status" value="1"/>
</dbReference>
<dbReference type="Pfam" id="PF25876">
    <property type="entry name" value="HH_MFP_RND"/>
    <property type="match status" value="1"/>
</dbReference>
<feature type="domain" description="Multidrug resistance protein MdtA-like alpha-helical hairpin" evidence="6">
    <location>
        <begin position="116"/>
        <end position="186"/>
    </location>
</feature>
<feature type="region of interest" description="Disordered" evidence="4">
    <location>
        <begin position="381"/>
        <end position="413"/>
    </location>
</feature>
<evidence type="ECO:0000256" key="4">
    <source>
        <dbReference type="SAM" id="MobiDB-lite"/>
    </source>
</evidence>
<dbReference type="OrthoDB" id="9800613at2"/>
<evidence type="ECO:0000259" key="9">
    <source>
        <dbReference type="Pfam" id="PF25967"/>
    </source>
</evidence>
<dbReference type="RefSeq" id="WP_007005434.1">
    <property type="nucleotide sequence ID" value="NZ_GG770782.1"/>
</dbReference>
<feature type="domain" description="Multidrug resistance protein MdtA-like barrel-sandwich hybrid" evidence="7">
    <location>
        <begin position="77"/>
        <end position="207"/>
    </location>
</feature>
<comment type="similarity">
    <text evidence="2">Belongs to the membrane fusion protein (MFP) (TC 8.A.1) family.</text>
</comment>
<evidence type="ECO:0000259" key="8">
    <source>
        <dbReference type="Pfam" id="PF25944"/>
    </source>
</evidence>
<dbReference type="InterPro" id="IPR058627">
    <property type="entry name" value="MdtA-like_C"/>
</dbReference>
<keyword evidence="11" id="KW-1185">Reference proteome</keyword>
<dbReference type="Gene3D" id="1.10.287.470">
    <property type="entry name" value="Helix hairpin bin"/>
    <property type="match status" value="1"/>
</dbReference>
<evidence type="ECO:0000313" key="10">
    <source>
        <dbReference type="EMBL" id="EFH11276.1"/>
    </source>
</evidence>